<dbReference type="EMBL" id="CP048877">
    <property type="protein sequence ID" value="QIJ71364.1"/>
    <property type="molecule type" value="Genomic_DNA"/>
</dbReference>
<protein>
    <submittedName>
        <fullName evidence="2">DUF2325 domain-containing protein</fullName>
    </submittedName>
</protein>
<dbReference type="KEGG" id="tav:G4V39_03320"/>
<organism evidence="2 3">
    <name type="scientific">Thermosulfuriphilus ammonigenes</name>
    <dbReference type="NCBI Taxonomy" id="1936021"/>
    <lineage>
        <taxon>Bacteria</taxon>
        <taxon>Pseudomonadati</taxon>
        <taxon>Thermodesulfobacteriota</taxon>
        <taxon>Thermodesulfobacteria</taxon>
        <taxon>Thermodesulfobacteriales</taxon>
        <taxon>Thermodesulfobacteriaceae</taxon>
        <taxon>Thermosulfuriphilus</taxon>
    </lineage>
</organism>
<accession>A0A6G7PUK1</accession>
<evidence type="ECO:0000313" key="3">
    <source>
        <dbReference type="Proteomes" id="UP000502179"/>
    </source>
</evidence>
<evidence type="ECO:0000256" key="1">
    <source>
        <dbReference type="ARBA" id="ARBA00007189"/>
    </source>
</evidence>
<dbReference type="Pfam" id="PF10087">
    <property type="entry name" value="DUF2325"/>
    <property type="match status" value="1"/>
</dbReference>
<dbReference type="Proteomes" id="UP000502179">
    <property type="component" value="Chromosome"/>
</dbReference>
<dbReference type="AlphaFoldDB" id="A0A6G7PUK1"/>
<sequence>MCVVLVGGMDRLRKEYETEARKKGIELRVYSRLVPRLSRKIKNVDAIILFTNKVSHEARKQVLTAHRENDIPLIQLHSCGLSSLKRCLAQLTAQA</sequence>
<dbReference type="InterPro" id="IPR016772">
    <property type="entry name" value="UCP020408"/>
</dbReference>
<dbReference type="RefSeq" id="WP_166031585.1">
    <property type="nucleotide sequence ID" value="NZ_CP048877.1"/>
</dbReference>
<proteinExistence type="inferred from homology"/>
<comment type="similarity">
    <text evidence="1">Belongs to the UPF0751 family.</text>
</comment>
<evidence type="ECO:0000313" key="2">
    <source>
        <dbReference type="EMBL" id="QIJ71364.1"/>
    </source>
</evidence>
<gene>
    <name evidence="2" type="ORF">G4V39_03320</name>
</gene>
<keyword evidence="3" id="KW-1185">Reference proteome</keyword>
<name>A0A6G7PUK1_9BACT</name>
<reference evidence="2 3" key="1">
    <citation type="submission" date="2020-02" db="EMBL/GenBank/DDBJ databases">
        <title>Genome analysis of Thermosulfuriphilus ammonigenes ST65T, an anaerobic thermophilic chemolithoautotrophic bacterium isolated from a deep-sea hydrothermal vent.</title>
        <authorList>
            <person name="Slobodkina G."/>
            <person name="Allioux M."/>
            <person name="Merkel A."/>
            <person name="Alain K."/>
            <person name="Jebbar M."/>
            <person name="Slobodkin A."/>
        </authorList>
    </citation>
    <scope>NUCLEOTIDE SEQUENCE [LARGE SCALE GENOMIC DNA]</scope>
    <source>
        <strain evidence="2 3">ST65</strain>
    </source>
</reference>